<dbReference type="CDD" id="cd18808">
    <property type="entry name" value="SF1_C_Upf1"/>
    <property type="match status" value="1"/>
</dbReference>
<dbReference type="Proteomes" id="UP000606889">
    <property type="component" value="Unassembled WGS sequence"/>
</dbReference>
<evidence type="ECO:0000256" key="4">
    <source>
        <dbReference type="ARBA" id="ARBA00022840"/>
    </source>
</evidence>
<dbReference type="InterPro" id="IPR041679">
    <property type="entry name" value="DNA2/NAM7-like_C"/>
</dbReference>
<keyword evidence="3" id="KW-0347">Helicase</keyword>
<protein>
    <submittedName>
        <fullName evidence="7">ATP-binding protein</fullName>
    </submittedName>
</protein>
<evidence type="ECO:0000313" key="7">
    <source>
        <dbReference type="EMBL" id="MBC5648516.1"/>
    </source>
</evidence>
<evidence type="ECO:0000259" key="6">
    <source>
        <dbReference type="Pfam" id="PF13087"/>
    </source>
</evidence>
<sequence length="1057" mass="119401">MSGIADQKTIMNVLTGWITIEVLTPQDFPDPRDYITGKEAPNKQRYIELDIGDVPPWLDPSYSYPEQDATVFWIVYLGAILQKESYLKILETFEDAFAEEKLRKTGMAGLLSFTVDQYGAYVGGGCVSSFAWGLGQICDGTPQNLSHFPEIESNLLMQLDQSLMHLDEDNIPLPLGPNELERCYTEMTGHLKLPQALLSQRMAAIRVVYKRKDVDPPQSELLNSFFLSDLIKIRKEFAAGAVGVGLDKYLRGTDTGDRRDVLADENVLRDILRPEYIPEVRWTPKARYNLFLMQQAAVNHVFREMRKEDIVGINGPPGTGKTTLLRDIIAKVVFDRACAMVAFKNPSAAFQKGLDRENNGYRQALYEVHPSLLGHEIVIASSNNKAVENISRELPGVDMVDDMFDPPLRYFNHVADHVADGKETWGMAAAVLGNQRNRGNFTKAFWWDDEYGLSSYFKYLAHPPEEGEKVSRIIALEKPPQNALEAKERWRAAQKDFIEKREKEASLREAAIGCAAAMESISRLRDALAEVEKETEALRREEDALRSEMESARLSLSECEREYERTKEDLEIVSNARPGFFARIFQKQKYQAWLSSRQECLDEFTEAKKVRRKCASSEKKLAEIYTSLEKKRALKEEQQEKQKADYQKQAALVGQAAEYYGEHLPTKAFWENKERQKLLPWLNDAWQNARDELFAACFRVHRAFIDASADKLKNNLNCAMYLIQNGLILEDDELSIVPSLWASFFMVVPVISSTLASIARLFSKTGKEQLGWLLLDEAGQATPQSAVGAVYRARHSVVVGDPLQIPPVVTMPEKLYGSVFQSFGTPHKRWTAPDVSAQALADRASWFGTAYQHENGEMDIGAPLLVHRRCEEPMFSIANHIAYDGNMISDTKKGESLIGAVLGDSHWIDVPSDSPTKWSEPEGLEVIKLMQKLVFSQVKEPDLYIISPFRMVAQQLRNAVSSSGMLNMLTKESPDRWVNAHIGTIHTFQGKEADTVILVLGASGNQNAGARNWAGELPNILNVAVTRAKRRLYVVGNRTEWKQIRFFDVLHSYMGKQ</sequence>
<keyword evidence="4 7" id="KW-0067">ATP-binding</keyword>
<dbReference type="Gene3D" id="3.40.50.300">
    <property type="entry name" value="P-loop containing nucleotide triphosphate hydrolases"/>
    <property type="match status" value="3"/>
</dbReference>
<reference evidence="7 8" key="1">
    <citation type="submission" date="2020-08" db="EMBL/GenBank/DDBJ databases">
        <title>Genome public.</title>
        <authorList>
            <person name="Liu C."/>
            <person name="Sun Q."/>
        </authorList>
    </citation>
    <scope>NUCLEOTIDE SEQUENCE [LARGE SCALE GENOMIC DNA]</scope>
    <source>
        <strain evidence="7 8">NSJ-35</strain>
    </source>
</reference>
<comment type="caution">
    <text evidence="7">The sequence shown here is derived from an EMBL/GenBank/DDBJ whole genome shotgun (WGS) entry which is preliminary data.</text>
</comment>
<keyword evidence="5" id="KW-0175">Coiled coil</keyword>
<dbReference type="EMBL" id="JACOON010000004">
    <property type="protein sequence ID" value="MBC5648516.1"/>
    <property type="molecule type" value="Genomic_DNA"/>
</dbReference>
<organism evidence="7 8">
    <name type="scientific">Christensenella tenuis</name>
    <dbReference type="NCBI Taxonomy" id="2763033"/>
    <lineage>
        <taxon>Bacteria</taxon>
        <taxon>Bacillati</taxon>
        <taxon>Bacillota</taxon>
        <taxon>Clostridia</taxon>
        <taxon>Christensenellales</taxon>
        <taxon>Christensenellaceae</taxon>
        <taxon>Christensenella</taxon>
    </lineage>
</organism>
<evidence type="ECO:0000256" key="1">
    <source>
        <dbReference type="ARBA" id="ARBA00022741"/>
    </source>
</evidence>
<dbReference type="InterPro" id="IPR050534">
    <property type="entry name" value="Coronavir_polyprotein_1ab"/>
</dbReference>
<keyword evidence="2" id="KW-0378">Hydrolase</keyword>
<proteinExistence type="predicted"/>
<evidence type="ECO:0000313" key="8">
    <source>
        <dbReference type="Proteomes" id="UP000606889"/>
    </source>
</evidence>
<feature type="coiled-coil region" evidence="5">
    <location>
        <begin position="514"/>
        <end position="576"/>
    </location>
</feature>
<dbReference type="PANTHER" id="PTHR43788">
    <property type="entry name" value="DNA2/NAM7 HELICASE FAMILY MEMBER"/>
    <property type="match status" value="1"/>
</dbReference>
<dbReference type="PANTHER" id="PTHR43788:SF8">
    <property type="entry name" value="DNA-BINDING PROTEIN SMUBP-2"/>
    <property type="match status" value="1"/>
</dbReference>
<evidence type="ECO:0000256" key="5">
    <source>
        <dbReference type="SAM" id="Coils"/>
    </source>
</evidence>
<evidence type="ECO:0000256" key="2">
    <source>
        <dbReference type="ARBA" id="ARBA00022801"/>
    </source>
</evidence>
<name>A0ABR7EGJ4_9FIRM</name>
<evidence type="ECO:0000256" key="3">
    <source>
        <dbReference type="ARBA" id="ARBA00022806"/>
    </source>
</evidence>
<keyword evidence="8" id="KW-1185">Reference proteome</keyword>
<dbReference type="GO" id="GO:0005524">
    <property type="term" value="F:ATP binding"/>
    <property type="evidence" value="ECO:0007669"/>
    <property type="project" value="UniProtKB-KW"/>
</dbReference>
<dbReference type="RefSeq" id="WP_186858016.1">
    <property type="nucleotide sequence ID" value="NZ_JACOON010000004.1"/>
</dbReference>
<dbReference type="SUPFAM" id="SSF52540">
    <property type="entry name" value="P-loop containing nucleoside triphosphate hydrolases"/>
    <property type="match status" value="1"/>
</dbReference>
<dbReference type="InterPro" id="IPR047187">
    <property type="entry name" value="SF1_C_Upf1"/>
</dbReference>
<keyword evidence="1" id="KW-0547">Nucleotide-binding</keyword>
<dbReference type="InterPro" id="IPR027417">
    <property type="entry name" value="P-loop_NTPase"/>
</dbReference>
<dbReference type="Pfam" id="PF13087">
    <property type="entry name" value="AAA_12"/>
    <property type="match status" value="1"/>
</dbReference>
<accession>A0ABR7EGJ4</accession>
<gene>
    <name evidence="7" type="ORF">H8S18_09225</name>
</gene>
<feature type="domain" description="DNA2/NAM7 helicase-like C-terminal" evidence="6">
    <location>
        <begin position="915"/>
        <end position="1038"/>
    </location>
</feature>